<dbReference type="GO" id="GO:0033214">
    <property type="term" value="P:siderophore-iron import into cell"/>
    <property type="evidence" value="ECO:0007669"/>
    <property type="project" value="TreeGrafter"/>
</dbReference>
<dbReference type="GO" id="GO:0005886">
    <property type="term" value="C:plasma membrane"/>
    <property type="evidence" value="ECO:0007669"/>
    <property type="project" value="UniProtKB-SubCell"/>
</dbReference>
<sequence>MFDNWPDCVTDCRHAWSGSNTNRTRRWSGCAFLGCAHSDFPVKKGKSLLRIMPQRVALRTYWTSCNLDTRALVVGSVFASLCVGLLFLSVSVGYTQTSFADMWSALTGNGDIELRQTILEWRLPRVLSAIFVGSSVALAGALFQSLTRNPLCSPDIIGFNAGAFAGVIIAAELFGGERTPSTLSALAGGFIVAILVYFLSLTRTFRGLRLVIVGISLNAIISSFNTYMKSIINVEISQNISIWGVGSLSLITWSDALLLYLTLIACVSLAVIVIPKMRVLEMGDDNAASLGVSARSTLTMMIVIAVVLTAVSTTVVGPISFVALTAPHIAKFLVGSKAINIFPTIAVGGFLLAASDLIARTIIAPSQLPTGVVTIVFGGAYLLYLSIRGANDYRR</sequence>
<dbReference type="GO" id="GO:0022857">
    <property type="term" value="F:transmembrane transporter activity"/>
    <property type="evidence" value="ECO:0007669"/>
    <property type="project" value="InterPro"/>
</dbReference>
<evidence type="ECO:0000256" key="4">
    <source>
        <dbReference type="ARBA" id="ARBA00022475"/>
    </source>
</evidence>
<dbReference type="STRING" id="203267.TWT_059"/>
<dbReference type="AlphaFoldDB" id="Q83N42"/>
<protein>
    <submittedName>
        <fullName evidence="9">Iron ABC transporter permease protein</fullName>
    </submittedName>
</protein>
<keyword evidence="5 8" id="KW-0812">Transmembrane</keyword>
<keyword evidence="10" id="KW-1185">Reference proteome</keyword>
<dbReference type="PANTHER" id="PTHR30472:SF24">
    <property type="entry name" value="FERRIC ENTEROBACTIN TRANSPORT SYSTEM PERMEASE PROTEIN FEPG"/>
    <property type="match status" value="1"/>
</dbReference>
<evidence type="ECO:0000313" key="9">
    <source>
        <dbReference type="EMBL" id="AAO44156.1"/>
    </source>
</evidence>
<dbReference type="CDD" id="cd06550">
    <property type="entry name" value="TM_ABC_iron-siderophores_like"/>
    <property type="match status" value="1"/>
</dbReference>
<feature type="transmembrane region" description="Helical" evidence="8">
    <location>
        <begin position="182"/>
        <end position="201"/>
    </location>
</feature>
<evidence type="ECO:0000256" key="6">
    <source>
        <dbReference type="ARBA" id="ARBA00022989"/>
    </source>
</evidence>
<comment type="similarity">
    <text evidence="2">Belongs to the binding-protein-dependent transport system permease family. FecCD subfamily.</text>
</comment>
<keyword evidence="3" id="KW-0813">Transport</keyword>
<name>Q83N42_TROWT</name>
<dbReference type="eggNOG" id="COG4779">
    <property type="taxonomic scope" value="Bacteria"/>
</dbReference>
<keyword evidence="6 8" id="KW-1133">Transmembrane helix</keyword>
<dbReference type="KEGG" id="twh:TWT_059"/>
<comment type="subcellular location">
    <subcellularLocation>
        <location evidence="1">Cell membrane</location>
        <topology evidence="1">Multi-pass membrane protein</topology>
    </subcellularLocation>
</comment>
<feature type="transmembrane region" description="Helical" evidence="8">
    <location>
        <begin position="126"/>
        <end position="144"/>
    </location>
</feature>
<dbReference type="InterPro" id="IPR037294">
    <property type="entry name" value="ABC_BtuC-like"/>
</dbReference>
<keyword evidence="4" id="KW-1003">Cell membrane</keyword>
<reference evidence="9 10" key="1">
    <citation type="journal article" date="2003" name="Genome Res.">
        <title>Tropheryma whipplei twist: a human pathogenic Actinobacteria with a reduced genome.</title>
        <authorList>
            <person name="Raoult D."/>
            <person name="Ogata H."/>
            <person name="Audic S."/>
            <person name="Robert C."/>
            <person name="Suhre K."/>
            <person name="Drancourt M."/>
            <person name="Claverie J.-M."/>
        </authorList>
    </citation>
    <scope>NUCLEOTIDE SEQUENCE [LARGE SCALE GENOMIC DNA]</scope>
    <source>
        <strain evidence="9 10">Twist</strain>
    </source>
</reference>
<feature type="transmembrane region" description="Helical" evidence="8">
    <location>
        <begin position="368"/>
        <end position="387"/>
    </location>
</feature>
<dbReference type="Pfam" id="PF01032">
    <property type="entry name" value="FecCD"/>
    <property type="match status" value="1"/>
</dbReference>
<dbReference type="HOGENOM" id="CLU_013016_1_1_11"/>
<feature type="transmembrane region" description="Helical" evidence="8">
    <location>
        <begin position="71"/>
        <end position="94"/>
    </location>
</feature>
<dbReference type="SUPFAM" id="SSF81345">
    <property type="entry name" value="ABC transporter involved in vitamin B12 uptake, BtuC"/>
    <property type="match status" value="1"/>
</dbReference>
<gene>
    <name evidence="9" type="primary">fepG</name>
    <name evidence="9" type="ordered locus">TWT_059</name>
</gene>
<dbReference type="PANTHER" id="PTHR30472">
    <property type="entry name" value="FERRIC ENTEROBACTIN TRANSPORT SYSTEM PERMEASE PROTEIN"/>
    <property type="match status" value="1"/>
</dbReference>
<dbReference type="Proteomes" id="UP000002200">
    <property type="component" value="Chromosome"/>
</dbReference>
<evidence type="ECO:0000256" key="3">
    <source>
        <dbReference type="ARBA" id="ARBA00022448"/>
    </source>
</evidence>
<feature type="transmembrane region" description="Helical" evidence="8">
    <location>
        <begin position="257"/>
        <end position="277"/>
    </location>
</feature>
<dbReference type="EMBL" id="AE014184">
    <property type="protein sequence ID" value="AAO44156.1"/>
    <property type="molecule type" value="Genomic_DNA"/>
</dbReference>
<accession>Q83N42</accession>
<evidence type="ECO:0000256" key="5">
    <source>
        <dbReference type="ARBA" id="ARBA00022692"/>
    </source>
</evidence>
<feature type="transmembrane region" description="Helical" evidence="8">
    <location>
        <begin position="297"/>
        <end position="326"/>
    </location>
</feature>
<organism evidence="9 10">
    <name type="scientific">Tropheryma whipplei (strain Twist)</name>
    <name type="common">Whipple's bacillus</name>
    <dbReference type="NCBI Taxonomy" id="203267"/>
    <lineage>
        <taxon>Bacteria</taxon>
        <taxon>Bacillati</taxon>
        <taxon>Actinomycetota</taxon>
        <taxon>Actinomycetes</taxon>
        <taxon>Micrococcales</taxon>
        <taxon>Tropherymataceae</taxon>
        <taxon>Tropheryma</taxon>
    </lineage>
</organism>
<dbReference type="Gene3D" id="1.10.3470.10">
    <property type="entry name" value="ABC transporter involved in vitamin B12 uptake, BtuC"/>
    <property type="match status" value="1"/>
</dbReference>
<dbReference type="InterPro" id="IPR000522">
    <property type="entry name" value="ABC_transptr_permease_BtuC"/>
</dbReference>
<evidence type="ECO:0000256" key="8">
    <source>
        <dbReference type="SAM" id="Phobius"/>
    </source>
</evidence>
<evidence type="ECO:0000256" key="2">
    <source>
        <dbReference type="ARBA" id="ARBA00007935"/>
    </source>
</evidence>
<evidence type="ECO:0000256" key="1">
    <source>
        <dbReference type="ARBA" id="ARBA00004651"/>
    </source>
</evidence>
<feature type="transmembrane region" description="Helical" evidence="8">
    <location>
        <begin position="338"/>
        <end position="362"/>
    </location>
</feature>
<feature type="transmembrane region" description="Helical" evidence="8">
    <location>
        <begin position="156"/>
        <end position="175"/>
    </location>
</feature>
<keyword evidence="7 8" id="KW-0472">Membrane</keyword>
<evidence type="ECO:0000256" key="7">
    <source>
        <dbReference type="ARBA" id="ARBA00023136"/>
    </source>
</evidence>
<proteinExistence type="inferred from homology"/>
<evidence type="ECO:0000313" key="10">
    <source>
        <dbReference type="Proteomes" id="UP000002200"/>
    </source>
</evidence>